<keyword evidence="9" id="KW-0460">Magnesium</keyword>
<dbReference type="InterPro" id="IPR001206">
    <property type="entry name" value="Diacylglycerol_kinase_cat_dom"/>
</dbReference>
<dbReference type="GO" id="GO:0008654">
    <property type="term" value="P:phospholipid biosynthetic process"/>
    <property type="evidence" value="ECO:0007669"/>
    <property type="project" value="UniProtKB-KW"/>
</dbReference>
<sequence>MYVFIVNPSSGNGRAVSLWEQVEKRIIKKNVRYEALIGGSEAAARQFVWEQLQKGRVKAVGVIGGDGTFNAVLQDVVHSDTAIALLPAGSGNDIARMFGLTRDPHLFAEKLISGETKRIDVLKVNNSFGLTVSGIGLDAEIAVRAAGAFYKKPLNKLYAGGLSYKISALEEILRYKPFKSTVTIDGDQYVSDRTWMIACGNTTLYGGGLVICPYAHPIDGVADVTMVHTVKRSNLLFRLFPMLMKGKPVLRTGVTYKKGKQIRIQTSRPVSVMIDGESIGTTPAVISLHEKAVKLLISAK</sequence>
<evidence type="ECO:0000256" key="3">
    <source>
        <dbReference type="ARBA" id="ARBA00022516"/>
    </source>
</evidence>
<dbReference type="InterPro" id="IPR005218">
    <property type="entry name" value="Diacylglycerol/lipid_kinase"/>
</dbReference>
<dbReference type="Pfam" id="PF00781">
    <property type="entry name" value="DAGK_cat"/>
    <property type="match status" value="1"/>
</dbReference>
<gene>
    <name evidence="14" type="ORF">B1B05_07135</name>
    <name evidence="15" type="ORF">SAMN05443094_103101</name>
</gene>
<evidence type="ECO:0000256" key="8">
    <source>
        <dbReference type="ARBA" id="ARBA00022840"/>
    </source>
</evidence>
<dbReference type="Proteomes" id="UP000215545">
    <property type="component" value="Unassembled WGS sequence"/>
</dbReference>
<keyword evidence="11" id="KW-0594">Phospholipid biosynthesis</keyword>
<evidence type="ECO:0000256" key="12">
    <source>
        <dbReference type="ARBA" id="ARBA00023264"/>
    </source>
</evidence>
<dbReference type="InterPro" id="IPR016064">
    <property type="entry name" value="NAD/diacylglycerol_kinase_sf"/>
</dbReference>
<dbReference type="InterPro" id="IPR045540">
    <property type="entry name" value="YegS/DAGK_C"/>
</dbReference>
<dbReference type="SUPFAM" id="SSF111331">
    <property type="entry name" value="NAD kinase/diacylglycerol kinase-like"/>
    <property type="match status" value="1"/>
</dbReference>
<evidence type="ECO:0000256" key="4">
    <source>
        <dbReference type="ARBA" id="ARBA00022679"/>
    </source>
</evidence>
<keyword evidence="10" id="KW-0443">Lipid metabolism</keyword>
<dbReference type="AlphaFoldDB" id="A0A1N6TXU2"/>
<reference evidence="14" key="3">
    <citation type="submission" date="2017-03" db="EMBL/GenBank/DDBJ databases">
        <authorList>
            <person name="Dastager S.G."/>
            <person name="Neurgaonkar P.S."/>
            <person name="Dharne M.S."/>
        </authorList>
    </citation>
    <scope>NUCLEOTIDE SEQUENCE</scope>
    <source>
        <strain evidence="14">DSM 25145</strain>
    </source>
</reference>
<keyword evidence="3" id="KW-0444">Lipid biosynthesis</keyword>
<keyword evidence="7 15" id="KW-0418">Kinase</keyword>
<dbReference type="GO" id="GO:0005886">
    <property type="term" value="C:plasma membrane"/>
    <property type="evidence" value="ECO:0007669"/>
    <property type="project" value="TreeGrafter"/>
</dbReference>
<dbReference type="PROSITE" id="PS50146">
    <property type="entry name" value="DAGK"/>
    <property type="match status" value="1"/>
</dbReference>
<name>A0A1N6TXU2_9BACI</name>
<evidence type="ECO:0000256" key="5">
    <source>
        <dbReference type="ARBA" id="ARBA00022723"/>
    </source>
</evidence>
<feature type="domain" description="DAGKc" evidence="13">
    <location>
        <begin position="1"/>
        <end position="127"/>
    </location>
</feature>
<dbReference type="Gene3D" id="3.40.50.10330">
    <property type="entry name" value="Probable inorganic polyphosphate/atp-NAD kinase, domain 1"/>
    <property type="match status" value="1"/>
</dbReference>
<proteinExistence type="inferred from homology"/>
<keyword evidence="6" id="KW-0547">Nucleotide-binding</keyword>
<dbReference type="OrthoDB" id="9786026at2"/>
<dbReference type="NCBIfam" id="TIGR00147">
    <property type="entry name" value="YegS/Rv2252/BmrU family lipid kinase"/>
    <property type="match status" value="1"/>
</dbReference>
<evidence type="ECO:0000313" key="16">
    <source>
        <dbReference type="Proteomes" id="UP000186385"/>
    </source>
</evidence>
<evidence type="ECO:0000259" key="13">
    <source>
        <dbReference type="PROSITE" id="PS50146"/>
    </source>
</evidence>
<comment type="cofactor">
    <cofactor evidence="1">
        <name>Mg(2+)</name>
        <dbReference type="ChEBI" id="CHEBI:18420"/>
    </cofactor>
</comment>
<dbReference type="RefSeq" id="WP_045851540.1">
    <property type="nucleotide sequence ID" value="NZ_FTLX01000003.1"/>
</dbReference>
<dbReference type="PANTHER" id="PTHR12358:SF106">
    <property type="entry name" value="LIPID KINASE YEGS"/>
    <property type="match status" value="1"/>
</dbReference>
<keyword evidence="12" id="KW-1208">Phospholipid metabolism</keyword>
<dbReference type="STRING" id="1017273.SAMN05443094_103101"/>
<evidence type="ECO:0000256" key="1">
    <source>
        <dbReference type="ARBA" id="ARBA00001946"/>
    </source>
</evidence>
<keyword evidence="5" id="KW-0479">Metal-binding</keyword>
<keyword evidence="8" id="KW-0067">ATP-binding</keyword>
<dbReference type="Gene3D" id="2.60.200.40">
    <property type="match status" value="1"/>
</dbReference>
<dbReference type="GO" id="GO:0004143">
    <property type="term" value="F:ATP-dependent diacylglycerol kinase activity"/>
    <property type="evidence" value="ECO:0007669"/>
    <property type="project" value="TreeGrafter"/>
</dbReference>
<dbReference type="EMBL" id="FTLX01000003">
    <property type="protein sequence ID" value="SIQ57916.1"/>
    <property type="molecule type" value="Genomic_DNA"/>
</dbReference>
<keyword evidence="4" id="KW-0808">Transferase</keyword>
<evidence type="ECO:0000256" key="9">
    <source>
        <dbReference type="ARBA" id="ARBA00022842"/>
    </source>
</evidence>
<organism evidence="15 16">
    <name type="scientific">Domibacillus enclensis</name>
    <dbReference type="NCBI Taxonomy" id="1017273"/>
    <lineage>
        <taxon>Bacteria</taxon>
        <taxon>Bacillati</taxon>
        <taxon>Bacillota</taxon>
        <taxon>Bacilli</taxon>
        <taxon>Bacillales</taxon>
        <taxon>Bacillaceae</taxon>
        <taxon>Domibacillus</taxon>
    </lineage>
</organism>
<evidence type="ECO:0000313" key="14">
    <source>
        <dbReference type="EMBL" id="OXS78378.1"/>
    </source>
</evidence>
<dbReference type="Proteomes" id="UP000186385">
    <property type="component" value="Unassembled WGS sequence"/>
</dbReference>
<evidence type="ECO:0000256" key="7">
    <source>
        <dbReference type="ARBA" id="ARBA00022777"/>
    </source>
</evidence>
<dbReference type="Pfam" id="PF19279">
    <property type="entry name" value="YegS_C"/>
    <property type="match status" value="1"/>
</dbReference>
<dbReference type="GO" id="GO:0005524">
    <property type="term" value="F:ATP binding"/>
    <property type="evidence" value="ECO:0007669"/>
    <property type="project" value="UniProtKB-KW"/>
</dbReference>
<evidence type="ECO:0000256" key="10">
    <source>
        <dbReference type="ARBA" id="ARBA00023098"/>
    </source>
</evidence>
<dbReference type="InterPro" id="IPR050187">
    <property type="entry name" value="Lipid_Phosphate_FormReg"/>
</dbReference>
<accession>A0A1N6TXU2</accession>
<keyword evidence="17" id="KW-1185">Reference proteome</keyword>
<evidence type="ECO:0000256" key="2">
    <source>
        <dbReference type="ARBA" id="ARBA00005983"/>
    </source>
</evidence>
<protein>
    <submittedName>
        <fullName evidence="15">Lipid kinase, YegS/Rv2252/BmrU family</fullName>
    </submittedName>
</protein>
<reference evidence="17" key="2">
    <citation type="submission" date="2017-03" db="EMBL/GenBank/DDBJ databases">
        <title>Bacillus sp. V-88(T) DSM27956, whole genome shotgun sequencing project.</title>
        <authorList>
            <person name="Dastager S.G."/>
            <person name="Neurgaonkar P.S."/>
            <person name="Dharne M.S."/>
        </authorList>
    </citation>
    <scope>NUCLEOTIDE SEQUENCE [LARGE SCALE GENOMIC DNA]</scope>
    <source>
        <strain evidence="17">DSM 25145</strain>
    </source>
</reference>
<evidence type="ECO:0000313" key="17">
    <source>
        <dbReference type="Proteomes" id="UP000215545"/>
    </source>
</evidence>
<evidence type="ECO:0000256" key="11">
    <source>
        <dbReference type="ARBA" id="ARBA00023209"/>
    </source>
</evidence>
<evidence type="ECO:0000313" key="15">
    <source>
        <dbReference type="EMBL" id="SIQ57916.1"/>
    </source>
</evidence>
<dbReference type="InterPro" id="IPR017438">
    <property type="entry name" value="ATP-NAD_kinase_N"/>
</dbReference>
<dbReference type="EMBL" id="MWSK01000003">
    <property type="protein sequence ID" value="OXS78378.1"/>
    <property type="molecule type" value="Genomic_DNA"/>
</dbReference>
<reference evidence="15 16" key="1">
    <citation type="submission" date="2017-01" db="EMBL/GenBank/DDBJ databases">
        <authorList>
            <person name="Mah S.A."/>
            <person name="Swanson W.J."/>
            <person name="Moy G.W."/>
            <person name="Vacquier V.D."/>
        </authorList>
    </citation>
    <scope>NUCLEOTIDE SEQUENCE [LARGE SCALE GENOMIC DNA]</scope>
    <source>
        <strain evidence="15 16">NIO-1016</strain>
    </source>
</reference>
<comment type="similarity">
    <text evidence="2">Belongs to the diacylglycerol/lipid kinase family.</text>
</comment>
<dbReference type="PANTHER" id="PTHR12358">
    <property type="entry name" value="SPHINGOSINE KINASE"/>
    <property type="match status" value="1"/>
</dbReference>
<dbReference type="SMART" id="SM00046">
    <property type="entry name" value="DAGKc"/>
    <property type="match status" value="1"/>
</dbReference>
<dbReference type="GO" id="GO:0046872">
    <property type="term" value="F:metal ion binding"/>
    <property type="evidence" value="ECO:0007669"/>
    <property type="project" value="UniProtKB-KW"/>
</dbReference>
<evidence type="ECO:0000256" key="6">
    <source>
        <dbReference type="ARBA" id="ARBA00022741"/>
    </source>
</evidence>